<dbReference type="VEuPathDB" id="HostDB:ENSRNOG00000051906"/>
<dbReference type="AlphaFoldDB" id="A0A0G2K8H7"/>
<evidence type="ECO:0000313" key="6">
    <source>
        <dbReference type="RGD" id="1585866"/>
    </source>
</evidence>
<dbReference type="PANTHER" id="PTHR39220:SF1">
    <property type="entry name" value="TRANSMEMBRANE PROTEIN PVRIG"/>
    <property type="match status" value="1"/>
</dbReference>
<dbReference type="Bgee" id="ENSRNOG00000051906">
    <property type="expression patterns" value="Expressed in spleen and 6 other cell types or tissues"/>
</dbReference>
<dbReference type="RGD" id="1585866">
    <property type="gene designation" value="Pvrig"/>
</dbReference>
<dbReference type="InParanoid" id="A0A0G2K8H7"/>
<dbReference type="Pfam" id="PF25456">
    <property type="entry name" value="Ig_PVRIG"/>
    <property type="match status" value="1"/>
</dbReference>
<keyword evidence="5" id="KW-1185">Reference proteome</keyword>
<dbReference type="InterPro" id="IPR057367">
    <property type="entry name" value="Ig_PVRIG"/>
</dbReference>
<reference evidence="4" key="1">
    <citation type="submission" date="2024-01" db="EMBL/GenBank/DDBJ databases">
        <title>GRCr8: a new rat reference genome assembly contstructed from accurate long reads and long range scaffolding.</title>
        <authorList>
            <person name="Doris P.A."/>
            <person name="Kalbfleisch T."/>
            <person name="Li K."/>
            <person name="Howe K."/>
            <person name="Wood J."/>
        </authorList>
    </citation>
    <scope>NUCLEOTIDE SEQUENCE [LARGE SCALE GENOMIC DNA]</scope>
    <source>
        <strain evidence="4">Brown Norway</strain>
    </source>
</reference>
<feature type="domain" description="Transmembrane protein PVRIG immunoglobulin-like" evidence="3">
    <location>
        <begin position="35"/>
        <end position="148"/>
    </location>
</feature>
<keyword evidence="1" id="KW-0472">Membrane</keyword>
<keyword evidence="2" id="KW-0732">Signal</keyword>
<dbReference type="GO" id="GO:0038023">
    <property type="term" value="F:signaling receptor activity"/>
    <property type="evidence" value="ECO:0000266"/>
    <property type="project" value="RGD"/>
</dbReference>
<keyword evidence="1" id="KW-0812">Transmembrane</keyword>
<dbReference type="InterPro" id="IPR034452">
    <property type="entry name" value="TM_PVRIG"/>
</dbReference>
<dbReference type="STRING" id="10116.ENSRNOP00000074612"/>
<name>A0A0G2K8H7_RAT</name>
<reference evidence="4" key="2">
    <citation type="submission" date="2025-08" db="UniProtKB">
        <authorList>
            <consortium name="Ensembl"/>
        </authorList>
    </citation>
    <scope>IDENTIFICATION</scope>
    <source>
        <strain evidence="4">Brown Norway</strain>
    </source>
</reference>
<feature type="signal peptide" evidence="2">
    <location>
        <begin position="1"/>
        <end position="32"/>
    </location>
</feature>
<dbReference type="OMA" id="GTQQWAP"/>
<feature type="transmembrane region" description="Helical" evidence="1">
    <location>
        <begin position="165"/>
        <end position="188"/>
    </location>
</feature>
<dbReference type="PANTHER" id="PTHR39220">
    <property type="entry name" value="TRANSMEMBRANE PROTEIN PVRIG"/>
    <property type="match status" value="1"/>
</dbReference>
<gene>
    <name evidence="4 6" type="primary">Pvrig</name>
</gene>
<keyword evidence="1" id="KW-1133">Transmembrane helix</keyword>
<dbReference type="GeneTree" id="ENSGT00390000017799"/>
<dbReference type="Ensembl" id="ENSRNOT00000081310.3">
    <property type="protein sequence ID" value="ENSRNOP00000074612.2"/>
    <property type="gene ID" value="ENSRNOG00000051906.3"/>
</dbReference>
<evidence type="ECO:0000259" key="3">
    <source>
        <dbReference type="Pfam" id="PF25456"/>
    </source>
</evidence>
<evidence type="ECO:0000256" key="1">
    <source>
        <dbReference type="SAM" id="Phobius"/>
    </source>
</evidence>
<dbReference type="Proteomes" id="UP000002494">
    <property type="component" value="Chromosome 12"/>
</dbReference>
<dbReference type="GO" id="GO:0050860">
    <property type="term" value="P:negative regulation of T cell receptor signaling pathway"/>
    <property type="evidence" value="ECO:0000266"/>
    <property type="project" value="RGD"/>
</dbReference>
<evidence type="ECO:0000256" key="2">
    <source>
        <dbReference type="SAM" id="SignalP"/>
    </source>
</evidence>
<evidence type="ECO:0000313" key="4">
    <source>
        <dbReference type="Ensembl" id="ENSRNOP00000074612.2"/>
    </source>
</evidence>
<organism evidence="4 5">
    <name type="scientific">Rattus norvegicus</name>
    <name type="common">Rat</name>
    <dbReference type="NCBI Taxonomy" id="10116"/>
    <lineage>
        <taxon>Eukaryota</taxon>
        <taxon>Metazoa</taxon>
        <taxon>Chordata</taxon>
        <taxon>Craniata</taxon>
        <taxon>Vertebrata</taxon>
        <taxon>Euteleostomi</taxon>
        <taxon>Mammalia</taxon>
        <taxon>Eutheria</taxon>
        <taxon>Euarchontoglires</taxon>
        <taxon>Glires</taxon>
        <taxon>Rodentia</taxon>
        <taxon>Myomorpha</taxon>
        <taxon>Muroidea</taxon>
        <taxon>Muridae</taxon>
        <taxon>Murinae</taxon>
        <taxon>Rattus</taxon>
    </lineage>
</organism>
<reference evidence="4" key="3">
    <citation type="submission" date="2025-09" db="UniProtKB">
        <authorList>
            <consortium name="Ensembl"/>
        </authorList>
    </citation>
    <scope>IDENTIFICATION</scope>
    <source>
        <strain evidence="4">Brown Norway</strain>
    </source>
</reference>
<sequence length="233" mass="25591">MRTNTQAVPATNMAQMQTLVLFSTLLILCVSAASPEVWVQVQMEATNLSFFSVHCGVLGCNHISLVTVSWKGFVDARETKLAVLHPEFGTQQWAPASQAHWETPISISVTLTLEQSKARSSLANTTFCCEFVTFPHGSRVACRDLHSSDPGLSALTPAPSLQADLAGILGTSGFFLFGFIFILCLRWWQRHRCSRKSQLSLSRTQAQMETPLPHLASIQGSFIFVDNGLYTLA</sequence>
<protein>
    <submittedName>
        <fullName evidence="4">PVR related immunoglobulin domain containing</fullName>
    </submittedName>
</protein>
<dbReference type="GO" id="GO:0005886">
    <property type="term" value="C:plasma membrane"/>
    <property type="evidence" value="ECO:0000266"/>
    <property type="project" value="RGD"/>
</dbReference>
<dbReference type="OrthoDB" id="9666214at2759"/>
<dbReference type="GO" id="GO:0019902">
    <property type="term" value="F:phosphatase binding"/>
    <property type="evidence" value="ECO:0000266"/>
    <property type="project" value="RGD"/>
</dbReference>
<feature type="chain" id="PRO_5035198420" evidence="2">
    <location>
        <begin position="33"/>
        <end position="233"/>
    </location>
</feature>
<proteinExistence type="predicted"/>
<dbReference type="AGR" id="RGD:1585866"/>
<dbReference type="FunCoup" id="A0A0G2K8H7">
    <property type="interactions" value="1"/>
</dbReference>
<accession>A0A0G2K8H7</accession>
<evidence type="ECO:0000313" key="5">
    <source>
        <dbReference type="Proteomes" id="UP000002494"/>
    </source>
</evidence>